<proteinExistence type="predicted"/>
<feature type="region of interest" description="Disordered" evidence="1">
    <location>
        <begin position="44"/>
        <end position="70"/>
    </location>
</feature>
<sequence>MITEIQPKLLCEVRKERERWIKTENHQGSEVRDAVGEIQKLQEKQAKDMRRNEMMDDDDSSVRAEPRVSGDWNSLRAALETAFVAMGNSDRANRNSPSSLRSVKVHRQRRSMQL</sequence>
<dbReference type="WBParaSite" id="HCON_00000330-00001">
    <property type="protein sequence ID" value="HCON_00000330-00001"/>
    <property type="gene ID" value="HCON_00000330"/>
</dbReference>
<feature type="region of interest" description="Disordered" evidence="1">
    <location>
        <begin position="87"/>
        <end position="114"/>
    </location>
</feature>
<evidence type="ECO:0000256" key="1">
    <source>
        <dbReference type="SAM" id="MobiDB-lite"/>
    </source>
</evidence>
<dbReference type="Proteomes" id="UP000025227">
    <property type="component" value="Unplaced"/>
</dbReference>
<organism evidence="2 3">
    <name type="scientific">Haemonchus contortus</name>
    <name type="common">Barber pole worm</name>
    <dbReference type="NCBI Taxonomy" id="6289"/>
    <lineage>
        <taxon>Eukaryota</taxon>
        <taxon>Metazoa</taxon>
        <taxon>Ecdysozoa</taxon>
        <taxon>Nematoda</taxon>
        <taxon>Chromadorea</taxon>
        <taxon>Rhabditida</taxon>
        <taxon>Rhabditina</taxon>
        <taxon>Rhabditomorpha</taxon>
        <taxon>Strongyloidea</taxon>
        <taxon>Trichostrongylidae</taxon>
        <taxon>Haemonchus</taxon>
    </lineage>
</organism>
<name>A0A7I4XSF4_HAECO</name>
<keyword evidence="2" id="KW-1185">Reference proteome</keyword>
<accession>A0A7I4XSF4</accession>
<feature type="compositionally biased region" description="Basic and acidic residues" evidence="1">
    <location>
        <begin position="44"/>
        <end position="68"/>
    </location>
</feature>
<evidence type="ECO:0000313" key="3">
    <source>
        <dbReference type="WBParaSite" id="HCON_00000330-00001"/>
    </source>
</evidence>
<feature type="compositionally biased region" description="Basic residues" evidence="1">
    <location>
        <begin position="103"/>
        <end position="114"/>
    </location>
</feature>
<evidence type="ECO:0000313" key="2">
    <source>
        <dbReference type="Proteomes" id="UP000025227"/>
    </source>
</evidence>
<dbReference type="AlphaFoldDB" id="A0A7I4XSF4"/>
<reference evidence="3" key="1">
    <citation type="submission" date="2020-12" db="UniProtKB">
        <authorList>
            <consortium name="WormBaseParasite"/>
        </authorList>
    </citation>
    <scope>IDENTIFICATION</scope>
    <source>
        <strain evidence="3">MHco3</strain>
    </source>
</reference>
<protein>
    <submittedName>
        <fullName evidence="3">Shootin-1</fullName>
    </submittedName>
</protein>